<feature type="repeat" description="PPR" evidence="2">
    <location>
        <begin position="99"/>
        <end position="133"/>
    </location>
</feature>
<dbReference type="Proteomes" id="UP000237105">
    <property type="component" value="Unassembled WGS sequence"/>
</dbReference>
<dbReference type="PROSITE" id="PS51375">
    <property type="entry name" value="PPR"/>
    <property type="match status" value="1"/>
</dbReference>
<dbReference type="GO" id="GO:0003723">
    <property type="term" value="F:RNA binding"/>
    <property type="evidence" value="ECO:0007669"/>
    <property type="project" value="InterPro"/>
</dbReference>
<dbReference type="Gene3D" id="1.25.40.10">
    <property type="entry name" value="Tetratricopeptide repeat domain"/>
    <property type="match status" value="1"/>
</dbReference>
<dbReference type="PANTHER" id="PTHR47926">
    <property type="entry name" value="PENTATRICOPEPTIDE REPEAT-CONTAINING PROTEIN"/>
    <property type="match status" value="1"/>
</dbReference>
<dbReference type="Pfam" id="PF01535">
    <property type="entry name" value="PPR"/>
    <property type="match status" value="2"/>
</dbReference>
<gene>
    <name evidence="3" type="ORF">PanWU01x14_098760</name>
</gene>
<dbReference type="InterPro" id="IPR046960">
    <property type="entry name" value="PPR_At4g14850-like_plant"/>
</dbReference>
<dbReference type="EMBL" id="JXTB01000066">
    <property type="protein sequence ID" value="PON68072.1"/>
    <property type="molecule type" value="Genomic_DNA"/>
</dbReference>
<dbReference type="InterPro" id="IPR002885">
    <property type="entry name" value="PPR_rpt"/>
</dbReference>
<evidence type="ECO:0000256" key="2">
    <source>
        <dbReference type="PROSITE-ProRule" id="PRU00708"/>
    </source>
</evidence>
<comment type="caution">
    <text evidence="3">The sequence shown here is derived from an EMBL/GenBank/DDBJ whole genome shotgun (WGS) entry which is preliminary data.</text>
</comment>
<protein>
    <submittedName>
        <fullName evidence="3">Pentatricopeptide repeat</fullName>
    </submittedName>
</protein>
<dbReference type="NCBIfam" id="TIGR00756">
    <property type="entry name" value="PPR"/>
    <property type="match status" value="1"/>
</dbReference>
<reference evidence="4" key="1">
    <citation type="submission" date="2016-06" db="EMBL/GenBank/DDBJ databases">
        <title>Parallel loss of symbiosis genes in relatives of nitrogen-fixing non-legume Parasponia.</title>
        <authorList>
            <person name="Van Velzen R."/>
            <person name="Holmer R."/>
            <person name="Bu F."/>
            <person name="Rutten L."/>
            <person name="Van Zeijl A."/>
            <person name="Liu W."/>
            <person name="Santuari L."/>
            <person name="Cao Q."/>
            <person name="Sharma T."/>
            <person name="Shen D."/>
            <person name="Roswanjaya Y."/>
            <person name="Wardhani T."/>
            <person name="Kalhor M.S."/>
            <person name="Jansen J."/>
            <person name="Van den Hoogen J."/>
            <person name="Gungor B."/>
            <person name="Hartog M."/>
            <person name="Hontelez J."/>
            <person name="Verver J."/>
            <person name="Yang W.-C."/>
            <person name="Schijlen E."/>
            <person name="Repin R."/>
            <person name="Schilthuizen M."/>
            <person name="Schranz E."/>
            <person name="Heidstra R."/>
            <person name="Miyata K."/>
            <person name="Fedorova E."/>
            <person name="Kohlen W."/>
            <person name="Bisseling T."/>
            <person name="Smit S."/>
            <person name="Geurts R."/>
        </authorList>
    </citation>
    <scope>NUCLEOTIDE SEQUENCE [LARGE SCALE GENOMIC DNA]</scope>
    <source>
        <strain evidence="4">cv. WU1-14</strain>
    </source>
</reference>
<accession>A0A2P5D448</accession>
<keyword evidence="4" id="KW-1185">Reference proteome</keyword>
<dbReference type="GO" id="GO:0009451">
    <property type="term" value="P:RNA modification"/>
    <property type="evidence" value="ECO:0007669"/>
    <property type="project" value="InterPro"/>
</dbReference>
<organism evidence="3 4">
    <name type="scientific">Parasponia andersonii</name>
    <name type="common">Sponia andersonii</name>
    <dbReference type="NCBI Taxonomy" id="3476"/>
    <lineage>
        <taxon>Eukaryota</taxon>
        <taxon>Viridiplantae</taxon>
        <taxon>Streptophyta</taxon>
        <taxon>Embryophyta</taxon>
        <taxon>Tracheophyta</taxon>
        <taxon>Spermatophyta</taxon>
        <taxon>Magnoliopsida</taxon>
        <taxon>eudicotyledons</taxon>
        <taxon>Gunneridae</taxon>
        <taxon>Pentapetalae</taxon>
        <taxon>rosids</taxon>
        <taxon>fabids</taxon>
        <taxon>Rosales</taxon>
        <taxon>Cannabaceae</taxon>
        <taxon>Parasponia</taxon>
    </lineage>
</organism>
<dbReference type="InterPro" id="IPR011990">
    <property type="entry name" value="TPR-like_helical_dom_sf"/>
</dbReference>
<evidence type="ECO:0000256" key="1">
    <source>
        <dbReference type="ARBA" id="ARBA00022737"/>
    </source>
</evidence>
<proteinExistence type="predicted"/>
<keyword evidence="1" id="KW-0677">Repeat</keyword>
<sequence length="136" mass="15041">MLDEMTVKSVVAWNAVISGIVDERSGYMSNSSLGLARNSLINLCGTSESRLLGKQIHGIVLRQSFDLDVLVATALIDMYSKNGSIVDAHIVFDTMAIRNVVSWTTMIVGYGQHGESKKAIELFRQMLQDMIFLQTN</sequence>
<name>A0A2P5D448_PARAD</name>
<dbReference type="AlphaFoldDB" id="A0A2P5D448"/>
<evidence type="ECO:0000313" key="3">
    <source>
        <dbReference type="EMBL" id="PON68072.1"/>
    </source>
</evidence>
<evidence type="ECO:0000313" key="4">
    <source>
        <dbReference type="Proteomes" id="UP000237105"/>
    </source>
</evidence>
<dbReference type="FunFam" id="1.25.40.10:FF:000285">
    <property type="entry name" value="Pentatricopeptide repeat-containing protein, chloroplastic"/>
    <property type="match status" value="1"/>
</dbReference>
<dbReference type="STRING" id="3476.A0A2P5D448"/>
<dbReference type="OrthoDB" id="1141354at2759"/>